<dbReference type="Pfam" id="PF00578">
    <property type="entry name" value="AhpC-TSA"/>
    <property type="match status" value="1"/>
</dbReference>
<sequence length="158" mass="17255">MAEQFQALSTGDQAPAFALPNQDGISLTETDVFKQNTILYFFPSAGTPGCTKEAADFQDHLSEFAKHGYQVVGVSPDSVKRLKSFEDSHELTFTLLSDESLAAHQAYGAYGEKNIFGRIYKGVLRSTIVIEAGGRVKEAMYNVKATGHIPHLLRIIAS</sequence>
<reference evidence="12" key="1">
    <citation type="submission" date="2020-05" db="EMBL/GenBank/DDBJ databases">
        <authorList>
            <person name="Chiriac C."/>
            <person name="Salcher M."/>
            <person name="Ghai R."/>
            <person name="Kavagutti S V."/>
        </authorList>
    </citation>
    <scope>NUCLEOTIDE SEQUENCE</scope>
</reference>
<evidence type="ECO:0000256" key="6">
    <source>
        <dbReference type="ARBA" id="ARBA00023157"/>
    </source>
</evidence>
<feature type="domain" description="Thioredoxin" evidence="11">
    <location>
        <begin position="8"/>
        <end position="158"/>
    </location>
</feature>
<evidence type="ECO:0000256" key="2">
    <source>
        <dbReference type="ARBA" id="ARBA00013017"/>
    </source>
</evidence>
<dbReference type="InterPro" id="IPR000866">
    <property type="entry name" value="AhpC/TSA"/>
</dbReference>
<dbReference type="Gene3D" id="3.40.30.10">
    <property type="entry name" value="Glutaredoxin"/>
    <property type="match status" value="1"/>
</dbReference>
<keyword evidence="5" id="KW-0560">Oxidoreductase</keyword>
<keyword evidence="7" id="KW-0676">Redox-active center</keyword>
<proteinExistence type="inferred from homology"/>
<organism evidence="12">
    <name type="scientific">freshwater metagenome</name>
    <dbReference type="NCBI Taxonomy" id="449393"/>
    <lineage>
        <taxon>unclassified sequences</taxon>
        <taxon>metagenomes</taxon>
        <taxon>ecological metagenomes</taxon>
    </lineage>
</organism>
<keyword evidence="6" id="KW-1015">Disulfide bond</keyword>
<name>A0A6J6C1P2_9ZZZZ</name>
<dbReference type="EMBL" id="CAEZST010000007">
    <property type="protein sequence ID" value="CAB4545292.1"/>
    <property type="molecule type" value="Genomic_DNA"/>
</dbReference>
<dbReference type="InterPro" id="IPR024706">
    <property type="entry name" value="Peroxiredoxin_AhpC-typ"/>
</dbReference>
<dbReference type="PROSITE" id="PS51352">
    <property type="entry name" value="THIOREDOXIN_2"/>
    <property type="match status" value="1"/>
</dbReference>
<evidence type="ECO:0000256" key="5">
    <source>
        <dbReference type="ARBA" id="ARBA00023002"/>
    </source>
</evidence>
<evidence type="ECO:0000256" key="1">
    <source>
        <dbReference type="ARBA" id="ARBA00011245"/>
    </source>
</evidence>
<gene>
    <name evidence="12" type="ORF">UFOPK1503_00574</name>
    <name evidence="13" type="ORF">UFOPK1693_00933</name>
</gene>
<dbReference type="CDD" id="cd03017">
    <property type="entry name" value="PRX_BCP"/>
    <property type="match status" value="1"/>
</dbReference>
<comment type="similarity">
    <text evidence="9">Belongs to the peroxiredoxin family. BCP/PrxQ subfamily.</text>
</comment>
<evidence type="ECO:0000313" key="13">
    <source>
        <dbReference type="EMBL" id="CAB4574329.1"/>
    </source>
</evidence>
<evidence type="ECO:0000256" key="7">
    <source>
        <dbReference type="ARBA" id="ARBA00023284"/>
    </source>
</evidence>
<comment type="subunit">
    <text evidence="1">Monomer.</text>
</comment>
<dbReference type="EC" id="1.11.1.24" evidence="2"/>
<dbReference type="FunFam" id="3.40.30.10:FF:000007">
    <property type="entry name" value="Thioredoxin-dependent thiol peroxidase"/>
    <property type="match status" value="1"/>
</dbReference>
<accession>A0A6J6C1P2</accession>
<keyword evidence="3" id="KW-0575">Peroxidase</keyword>
<dbReference type="InterPro" id="IPR013766">
    <property type="entry name" value="Thioredoxin_domain"/>
</dbReference>
<protein>
    <recommendedName>
        <fullName evidence="2">thioredoxin-dependent peroxiredoxin</fullName>
        <ecNumber evidence="2">1.11.1.24</ecNumber>
    </recommendedName>
    <alternativeName>
        <fullName evidence="8">Thioredoxin peroxidase</fullName>
    </alternativeName>
</protein>
<dbReference type="SUPFAM" id="SSF52833">
    <property type="entry name" value="Thioredoxin-like"/>
    <property type="match status" value="1"/>
</dbReference>
<dbReference type="GO" id="GO:0045454">
    <property type="term" value="P:cell redox homeostasis"/>
    <property type="evidence" value="ECO:0007669"/>
    <property type="project" value="TreeGrafter"/>
</dbReference>
<evidence type="ECO:0000313" key="12">
    <source>
        <dbReference type="EMBL" id="CAB4545292.1"/>
    </source>
</evidence>
<dbReference type="AlphaFoldDB" id="A0A6J6C1P2"/>
<dbReference type="InterPro" id="IPR036249">
    <property type="entry name" value="Thioredoxin-like_sf"/>
</dbReference>
<keyword evidence="4" id="KW-0049">Antioxidant</keyword>
<dbReference type="GO" id="GO:0034599">
    <property type="term" value="P:cellular response to oxidative stress"/>
    <property type="evidence" value="ECO:0007669"/>
    <property type="project" value="TreeGrafter"/>
</dbReference>
<dbReference type="GO" id="GO:0008379">
    <property type="term" value="F:thioredoxin peroxidase activity"/>
    <property type="evidence" value="ECO:0007669"/>
    <property type="project" value="TreeGrafter"/>
</dbReference>
<dbReference type="GO" id="GO:0005737">
    <property type="term" value="C:cytoplasm"/>
    <property type="evidence" value="ECO:0007669"/>
    <property type="project" value="TreeGrafter"/>
</dbReference>
<evidence type="ECO:0000259" key="11">
    <source>
        <dbReference type="PROSITE" id="PS51352"/>
    </source>
</evidence>
<dbReference type="InterPro" id="IPR050924">
    <property type="entry name" value="Peroxiredoxin_BCP/PrxQ"/>
</dbReference>
<comment type="catalytic activity">
    <reaction evidence="10">
        <text>a hydroperoxide + [thioredoxin]-dithiol = an alcohol + [thioredoxin]-disulfide + H2O</text>
        <dbReference type="Rhea" id="RHEA:62620"/>
        <dbReference type="Rhea" id="RHEA-COMP:10698"/>
        <dbReference type="Rhea" id="RHEA-COMP:10700"/>
        <dbReference type="ChEBI" id="CHEBI:15377"/>
        <dbReference type="ChEBI" id="CHEBI:29950"/>
        <dbReference type="ChEBI" id="CHEBI:30879"/>
        <dbReference type="ChEBI" id="CHEBI:35924"/>
        <dbReference type="ChEBI" id="CHEBI:50058"/>
        <dbReference type="EC" id="1.11.1.24"/>
    </reaction>
</comment>
<evidence type="ECO:0000256" key="10">
    <source>
        <dbReference type="ARBA" id="ARBA00049091"/>
    </source>
</evidence>
<evidence type="ECO:0000256" key="3">
    <source>
        <dbReference type="ARBA" id="ARBA00022559"/>
    </source>
</evidence>
<dbReference type="EMBL" id="CAEZTO010000016">
    <property type="protein sequence ID" value="CAB4574329.1"/>
    <property type="molecule type" value="Genomic_DNA"/>
</dbReference>
<dbReference type="PIRSF" id="PIRSF000239">
    <property type="entry name" value="AHPC"/>
    <property type="match status" value="1"/>
</dbReference>
<dbReference type="PANTHER" id="PTHR42801">
    <property type="entry name" value="THIOREDOXIN-DEPENDENT PEROXIDE REDUCTASE"/>
    <property type="match status" value="1"/>
</dbReference>
<evidence type="ECO:0000256" key="9">
    <source>
        <dbReference type="ARBA" id="ARBA00038489"/>
    </source>
</evidence>
<evidence type="ECO:0000256" key="4">
    <source>
        <dbReference type="ARBA" id="ARBA00022862"/>
    </source>
</evidence>
<evidence type="ECO:0000256" key="8">
    <source>
        <dbReference type="ARBA" id="ARBA00032824"/>
    </source>
</evidence>
<dbReference type="PANTHER" id="PTHR42801:SF4">
    <property type="entry name" value="AHPC_TSA FAMILY PROTEIN"/>
    <property type="match status" value="1"/>
</dbReference>